<dbReference type="InterPro" id="IPR001387">
    <property type="entry name" value="Cro/C1-type_HTH"/>
</dbReference>
<dbReference type="NCBIfam" id="NF007271">
    <property type="entry name" value="PRK09726.1"/>
    <property type="match status" value="1"/>
</dbReference>
<dbReference type="Proteomes" id="UP000348942">
    <property type="component" value="Chromosome 2"/>
</dbReference>
<dbReference type="SMART" id="SM00530">
    <property type="entry name" value="HTH_XRE"/>
    <property type="match status" value="1"/>
</dbReference>
<protein>
    <submittedName>
        <fullName evidence="2">Type II toxin-antitoxin system antitoxin HipB</fullName>
    </submittedName>
</protein>
<organism evidence="2 3">
    <name type="scientific">Vibrio algicola</name>
    <dbReference type="NCBI Taxonomy" id="2662262"/>
    <lineage>
        <taxon>Bacteria</taxon>
        <taxon>Pseudomonadati</taxon>
        <taxon>Pseudomonadota</taxon>
        <taxon>Gammaproteobacteria</taxon>
        <taxon>Vibrionales</taxon>
        <taxon>Vibrionaceae</taxon>
        <taxon>Vibrio</taxon>
    </lineage>
</organism>
<dbReference type="SUPFAM" id="SSF47413">
    <property type="entry name" value="lambda repressor-like DNA-binding domains"/>
    <property type="match status" value="1"/>
</dbReference>
<dbReference type="GO" id="GO:0003677">
    <property type="term" value="F:DNA binding"/>
    <property type="evidence" value="ECO:0007669"/>
    <property type="project" value="InterPro"/>
</dbReference>
<dbReference type="EMBL" id="CP045700">
    <property type="protein sequence ID" value="QGA66865.1"/>
    <property type="molecule type" value="Genomic_DNA"/>
</dbReference>
<keyword evidence="3" id="KW-1185">Reference proteome</keyword>
<reference evidence="2 3" key="1">
    <citation type="submission" date="2019-10" db="EMBL/GenBank/DDBJ databases">
        <title>Vibrio sp. nov., isolated from Coralline algae surface.</title>
        <authorList>
            <person name="Geng Y."/>
            <person name="Zhang X."/>
        </authorList>
    </citation>
    <scope>NUCLEOTIDE SEQUENCE [LARGE SCALE GENOMIC DNA]</scope>
    <source>
        <strain evidence="2 3">SM1977</strain>
    </source>
</reference>
<proteinExistence type="predicted"/>
<evidence type="ECO:0000313" key="3">
    <source>
        <dbReference type="Proteomes" id="UP000348942"/>
    </source>
</evidence>
<sequence length="80" mass="9257">MIYNPKQLANQLKLIRTQRDLTQSELAKKVGIKQSTLSSFETHPETTQLQTVFKIIQALEVDFELHKKQLSTVAVTDEEW</sequence>
<accession>A0A5Q0TL85</accession>
<evidence type="ECO:0000313" key="2">
    <source>
        <dbReference type="EMBL" id="QGA66865.1"/>
    </source>
</evidence>
<dbReference type="CDD" id="cd00093">
    <property type="entry name" value="HTH_XRE"/>
    <property type="match status" value="1"/>
</dbReference>
<gene>
    <name evidence="2" type="primary">hipB</name>
    <name evidence="2" type="ORF">GFB47_15920</name>
</gene>
<dbReference type="RefSeq" id="WP_153448954.1">
    <property type="nucleotide sequence ID" value="NZ_CP045700.1"/>
</dbReference>
<evidence type="ECO:0000259" key="1">
    <source>
        <dbReference type="PROSITE" id="PS50943"/>
    </source>
</evidence>
<dbReference type="Pfam" id="PF01381">
    <property type="entry name" value="HTH_3"/>
    <property type="match status" value="1"/>
</dbReference>
<dbReference type="PROSITE" id="PS50943">
    <property type="entry name" value="HTH_CROC1"/>
    <property type="match status" value="1"/>
</dbReference>
<dbReference type="InterPro" id="IPR010982">
    <property type="entry name" value="Lambda_DNA-bd_dom_sf"/>
</dbReference>
<name>A0A5Q0TL85_9VIBR</name>
<feature type="domain" description="HTH cro/C1-type" evidence="1">
    <location>
        <begin position="12"/>
        <end position="66"/>
    </location>
</feature>
<dbReference type="Gene3D" id="1.10.260.40">
    <property type="entry name" value="lambda repressor-like DNA-binding domains"/>
    <property type="match status" value="1"/>
</dbReference>
<dbReference type="AlphaFoldDB" id="A0A5Q0TL85"/>